<sequence>MTLKPHAGDLSTVEWAKSSYSTNDGPQCVEVAWLKSSYSTNDGPACVEVAATSGRIHVRDSKDPQGPQLTFSPEAWTEFVRFASTV</sequence>
<dbReference type="OrthoDB" id="4562195at2"/>
<dbReference type="RefSeq" id="WP_135338443.1">
    <property type="nucleotide sequence ID" value="NZ_JBHLTX010000036.1"/>
</dbReference>
<accession>A0A4Z0HB46</accession>
<organism evidence="2 3">
    <name type="scientific">Streptomyces palmae</name>
    <dbReference type="NCBI Taxonomy" id="1701085"/>
    <lineage>
        <taxon>Bacteria</taxon>
        <taxon>Bacillati</taxon>
        <taxon>Actinomycetota</taxon>
        <taxon>Actinomycetes</taxon>
        <taxon>Kitasatosporales</taxon>
        <taxon>Streptomycetaceae</taxon>
        <taxon>Streptomyces</taxon>
    </lineage>
</organism>
<evidence type="ECO:0000313" key="3">
    <source>
        <dbReference type="Proteomes" id="UP000297948"/>
    </source>
</evidence>
<dbReference type="AlphaFoldDB" id="A0A4Z0HB46"/>
<protein>
    <submittedName>
        <fullName evidence="2">DUF397 domain-containing protein</fullName>
    </submittedName>
</protein>
<dbReference type="InterPro" id="IPR007278">
    <property type="entry name" value="DUF397"/>
</dbReference>
<feature type="domain" description="DUF397" evidence="1">
    <location>
        <begin position="14"/>
        <end position="31"/>
    </location>
</feature>
<proteinExistence type="predicted"/>
<dbReference type="Proteomes" id="UP000297948">
    <property type="component" value="Unassembled WGS sequence"/>
</dbReference>
<gene>
    <name evidence="2" type="ORF">E4099_08970</name>
</gene>
<evidence type="ECO:0000313" key="2">
    <source>
        <dbReference type="EMBL" id="TGB13985.1"/>
    </source>
</evidence>
<name>A0A4Z0HB46_9ACTN</name>
<evidence type="ECO:0000259" key="1">
    <source>
        <dbReference type="Pfam" id="PF04149"/>
    </source>
</evidence>
<dbReference type="Pfam" id="PF04149">
    <property type="entry name" value="DUF397"/>
    <property type="match status" value="2"/>
</dbReference>
<keyword evidence="3" id="KW-1185">Reference proteome</keyword>
<comment type="caution">
    <text evidence="2">The sequence shown here is derived from an EMBL/GenBank/DDBJ whole genome shotgun (WGS) entry which is preliminary data.</text>
</comment>
<dbReference type="EMBL" id="SRID01000056">
    <property type="protein sequence ID" value="TGB13985.1"/>
    <property type="molecule type" value="Genomic_DNA"/>
</dbReference>
<reference evidence="2 3" key="1">
    <citation type="submission" date="2019-03" db="EMBL/GenBank/DDBJ databases">
        <authorList>
            <person name="Gonzalez-Pimentel J.L."/>
        </authorList>
    </citation>
    <scope>NUCLEOTIDE SEQUENCE [LARGE SCALE GENOMIC DNA]</scope>
    <source>
        <strain evidence="2 3">JCM 31289</strain>
    </source>
</reference>
<feature type="domain" description="DUF397" evidence="1">
    <location>
        <begin position="32"/>
        <end position="82"/>
    </location>
</feature>